<gene>
    <name evidence="1" type="ORF">XD93_0831</name>
</gene>
<dbReference type="Gene3D" id="1.10.10.410">
    <property type="match status" value="1"/>
</dbReference>
<dbReference type="InterPro" id="IPR019004">
    <property type="entry name" value="YqeY/Aim41"/>
</dbReference>
<dbReference type="Proteomes" id="UP000053904">
    <property type="component" value="Unassembled WGS sequence"/>
</dbReference>
<evidence type="ECO:0000313" key="1">
    <source>
        <dbReference type="EMBL" id="KUK76579.1"/>
    </source>
</evidence>
<protein>
    <submittedName>
        <fullName evidence="1">Uncharacterized protein yqeY</fullName>
    </submittedName>
</protein>
<evidence type="ECO:0000313" key="2">
    <source>
        <dbReference type="Proteomes" id="UP000053904"/>
    </source>
</evidence>
<comment type="caution">
    <text evidence="1">The sequence shown here is derived from an EMBL/GenBank/DDBJ whole genome shotgun (WGS) entry which is preliminary data.</text>
</comment>
<name>A0A101HGQ9_9BACT</name>
<dbReference type="SUPFAM" id="SSF89095">
    <property type="entry name" value="GatB/YqeY motif"/>
    <property type="match status" value="1"/>
</dbReference>
<dbReference type="GO" id="GO:0016884">
    <property type="term" value="F:carbon-nitrogen ligase activity, with glutamine as amido-N-donor"/>
    <property type="evidence" value="ECO:0007669"/>
    <property type="project" value="InterPro"/>
</dbReference>
<dbReference type="EMBL" id="LGGO01000130">
    <property type="protein sequence ID" value="KUK76579.1"/>
    <property type="molecule type" value="Genomic_DNA"/>
</dbReference>
<sequence length="147" mass="16923">MTLLEKLRKDMLTALKSDDREKSQILKMVVANIKNAQIESDKKLTDKDVEKILRKETKKIEDSIEQYKKMGRDDLVKKEKSDLEIIQSYLPELMSDEDIKEVVEKKIEETGAQDMRDMGKVMGSVMKELEGKADGNTVKNIVQSMLE</sequence>
<reference evidence="2" key="1">
    <citation type="journal article" date="2015" name="MBio">
        <title>Genome-Resolved Metagenomic Analysis Reveals Roles for Candidate Phyla and Other Microbial Community Members in Biogeochemical Transformations in Oil Reservoirs.</title>
        <authorList>
            <person name="Hu P."/>
            <person name="Tom L."/>
            <person name="Singh A."/>
            <person name="Thomas B.C."/>
            <person name="Baker B.J."/>
            <person name="Piceno Y.M."/>
            <person name="Andersen G.L."/>
            <person name="Banfield J.F."/>
        </authorList>
    </citation>
    <scope>NUCLEOTIDE SEQUENCE [LARGE SCALE GENOMIC DNA]</scope>
</reference>
<dbReference type="PANTHER" id="PTHR28055:SF1">
    <property type="entry name" value="ALTERED INHERITANCE OF MITOCHONDRIA PROTEIN 41, MITOCHONDRIAL"/>
    <property type="match status" value="1"/>
</dbReference>
<dbReference type="InterPro" id="IPR003789">
    <property type="entry name" value="Asn/Gln_tRNA_amidoTrase-B-like"/>
</dbReference>
<dbReference type="Pfam" id="PF09424">
    <property type="entry name" value="YqeY"/>
    <property type="match status" value="1"/>
</dbReference>
<dbReference type="InterPro" id="IPR023168">
    <property type="entry name" value="GatB_Yqey_C_2"/>
</dbReference>
<dbReference type="AlphaFoldDB" id="A0A101HGQ9"/>
<organism evidence="1 2">
    <name type="scientific">candidate division WS6 bacterium 34_10</name>
    <dbReference type="NCBI Taxonomy" id="1641389"/>
    <lineage>
        <taxon>Bacteria</taxon>
        <taxon>Candidatus Dojkabacteria</taxon>
    </lineage>
</organism>
<accession>A0A101HGQ9</accession>
<dbReference type="Gene3D" id="1.10.1510.10">
    <property type="entry name" value="Uncharacterised protein YqeY/AIM41 PF09424, N-terminal domain"/>
    <property type="match status" value="1"/>
</dbReference>
<dbReference type="InterPro" id="IPR042184">
    <property type="entry name" value="YqeY/Aim41_N"/>
</dbReference>
<proteinExistence type="predicted"/>
<dbReference type="PANTHER" id="PTHR28055">
    <property type="entry name" value="ALTERED INHERITANCE OF MITOCHONDRIA PROTEIN 41, MITOCHONDRIAL"/>
    <property type="match status" value="1"/>
</dbReference>